<dbReference type="Proteomes" id="UP000054636">
    <property type="component" value="Unassembled WGS sequence"/>
</dbReference>
<feature type="compositionally biased region" description="Low complexity" evidence="1">
    <location>
        <begin position="30"/>
        <end position="46"/>
    </location>
</feature>
<organism evidence="2 3">
    <name type="scientific">Phytophthora nicotianae</name>
    <name type="common">Potato buckeye rot agent</name>
    <name type="synonym">Phytophthora parasitica</name>
    <dbReference type="NCBI Taxonomy" id="4792"/>
    <lineage>
        <taxon>Eukaryota</taxon>
        <taxon>Sar</taxon>
        <taxon>Stramenopiles</taxon>
        <taxon>Oomycota</taxon>
        <taxon>Peronosporomycetes</taxon>
        <taxon>Peronosporales</taxon>
        <taxon>Peronosporaceae</taxon>
        <taxon>Phytophthora</taxon>
    </lineage>
</organism>
<gene>
    <name evidence="2" type="ORF">AM588_10001358</name>
</gene>
<dbReference type="AlphaFoldDB" id="A0A0W8CSM9"/>
<evidence type="ECO:0000256" key="1">
    <source>
        <dbReference type="SAM" id="MobiDB-lite"/>
    </source>
</evidence>
<proteinExistence type="predicted"/>
<feature type="compositionally biased region" description="Polar residues" evidence="1">
    <location>
        <begin position="188"/>
        <end position="202"/>
    </location>
</feature>
<dbReference type="EMBL" id="LNFP01001252">
    <property type="protein sequence ID" value="KUF87017.1"/>
    <property type="molecule type" value="Genomic_DNA"/>
</dbReference>
<comment type="caution">
    <text evidence="2">The sequence shown here is derived from an EMBL/GenBank/DDBJ whole genome shotgun (WGS) entry which is preliminary data.</text>
</comment>
<feature type="region of interest" description="Disordered" evidence="1">
    <location>
        <begin position="24"/>
        <end position="54"/>
    </location>
</feature>
<sequence>MDADRELFIQQLVAALQENTALAGGVPSLSPRSPGAADGGSSSDSSTEGEKSPQQYTGLFLSESYSTLSGNTERLARNAYKQLQFDFPQLQEASINALAELYRRVSAEKSTQLVAAEIPITATLLDGVAFLNDQSPSYGSNATQTPRSSESSALLAASLFLLVFRLCLESPEDPRVEKLLSSLEIKRSQQQTRKTETSSNKPVQEEAESELEEKYAAQEDPDDLSQVYEGQLPEPQTHVIPMWNHQTSAISSTLRIDKLRYLVSCTFSSSFEGVSMEKWEQWRLDDELVVIMRLLVGHPPENDDKIDETEKDKRNTLPVTLYGPIGEWSRYLGHFGEDGHLGTFVSESLFPLKCESYLDAMKKLQDAVFVLDCLEKALVALRPAMQKELQRSLQQIYIGFARSFEYPTFAAAEAARQQEIAQQALSLKEEDDKEKKEEDRGQAEALQFTALRNKLRQSVKSLLSALSSGFVGGRASSKLD</sequence>
<evidence type="ECO:0000313" key="3">
    <source>
        <dbReference type="Proteomes" id="UP000054636"/>
    </source>
</evidence>
<protein>
    <submittedName>
        <fullName evidence="2">Uncharacterized protein</fullName>
    </submittedName>
</protein>
<accession>A0A0W8CSM9</accession>
<name>A0A0W8CSM9_PHYNI</name>
<reference evidence="2 3" key="1">
    <citation type="submission" date="2015-11" db="EMBL/GenBank/DDBJ databases">
        <title>Genomes and virulence difference between two physiological races of Phytophthora nicotianae.</title>
        <authorList>
            <person name="Liu H."/>
            <person name="Ma X."/>
            <person name="Yu H."/>
            <person name="Fang D."/>
            <person name="Li Y."/>
            <person name="Wang X."/>
            <person name="Wang W."/>
            <person name="Dong Y."/>
            <person name="Xiao B."/>
        </authorList>
    </citation>
    <scope>NUCLEOTIDE SEQUENCE [LARGE SCALE GENOMIC DNA]</scope>
    <source>
        <strain evidence="3">race 1</strain>
    </source>
</reference>
<evidence type="ECO:0000313" key="2">
    <source>
        <dbReference type="EMBL" id="KUF87017.1"/>
    </source>
</evidence>
<feature type="region of interest" description="Disordered" evidence="1">
    <location>
        <begin position="187"/>
        <end position="222"/>
    </location>
</feature>